<dbReference type="SUPFAM" id="SSF54909">
    <property type="entry name" value="Dimeric alpha+beta barrel"/>
    <property type="match status" value="1"/>
</dbReference>
<dbReference type="InterPro" id="IPR010753">
    <property type="entry name" value="DUF1330"/>
</dbReference>
<proteinExistence type="predicted"/>
<dbReference type="RefSeq" id="WP_119335539.1">
    <property type="nucleotide sequence ID" value="NZ_AP018558.1"/>
</dbReference>
<accession>A0A2Z6DZS7</accession>
<dbReference type="AlphaFoldDB" id="A0A2Z6DZS7"/>
<dbReference type="Proteomes" id="UP000262004">
    <property type="component" value="Chromosome"/>
</dbReference>
<reference evidence="2 3" key="1">
    <citation type="submission" date="2018-04" db="EMBL/GenBank/DDBJ databases">
        <title>Complete genome sequence of Hydrogenophilus thermoluteolus TH-1.</title>
        <authorList>
            <person name="Arai H."/>
        </authorList>
    </citation>
    <scope>NUCLEOTIDE SEQUENCE [LARGE SCALE GENOMIC DNA]</scope>
    <source>
        <strain evidence="2 3">TH-1</strain>
    </source>
</reference>
<name>A0A2Z6DZS7_HYDTE</name>
<dbReference type="Pfam" id="PF07045">
    <property type="entry name" value="DUF1330"/>
    <property type="match status" value="1"/>
</dbReference>
<evidence type="ECO:0000313" key="3">
    <source>
        <dbReference type="Proteomes" id="UP000262004"/>
    </source>
</evidence>
<protein>
    <submittedName>
        <fullName evidence="2">DUF1330 domain-containing protein</fullName>
    </submittedName>
</protein>
<dbReference type="KEGG" id="htl:HPTL_1579"/>
<evidence type="ECO:0000259" key="1">
    <source>
        <dbReference type="Pfam" id="PF07045"/>
    </source>
</evidence>
<keyword evidence="3" id="KW-1185">Reference proteome</keyword>
<dbReference type="PANTHER" id="PTHR41521:SF4">
    <property type="entry name" value="BLR0684 PROTEIN"/>
    <property type="match status" value="1"/>
</dbReference>
<dbReference type="Gene3D" id="3.30.70.100">
    <property type="match status" value="1"/>
</dbReference>
<evidence type="ECO:0000313" key="2">
    <source>
        <dbReference type="EMBL" id="BBD77839.1"/>
    </source>
</evidence>
<dbReference type="InterPro" id="IPR011008">
    <property type="entry name" value="Dimeric_a/b-barrel"/>
</dbReference>
<feature type="domain" description="DUF1330" evidence="1">
    <location>
        <begin position="3"/>
        <end position="96"/>
    </location>
</feature>
<gene>
    <name evidence="2" type="ORF">HPTL_1579</name>
</gene>
<dbReference type="PANTHER" id="PTHR41521">
    <property type="match status" value="1"/>
</dbReference>
<sequence>MAKGYVVVVARRADNDALARYRELSAQAVAEHGGRFLVRGGRFEVLEGAWQPVRVVVVEFPSYDAAKAFYDSETYRQARAAREGVAEYDMLVVEGLA</sequence>
<organism evidence="2 3">
    <name type="scientific">Hydrogenophilus thermoluteolus</name>
    <name type="common">Pseudomonas hydrogenothermophila</name>
    <dbReference type="NCBI Taxonomy" id="297"/>
    <lineage>
        <taxon>Bacteria</taxon>
        <taxon>Pseudomonadati</taxon>
        <taxon>Pseudomonadota</taxon>
        <taxon>Hydrogenophilia</taxon>
        <taxon>Hydrogenophilales</taxon>
        <taxon>Hydrogenophilaceae</taxon>
        <taxon>Hydrogenophilus</taxon>
    </lineage>
</organism>
<dbReference type="OrthoDB" id="9806380at2"/>
<dbReference type="EMBL" id="AP018558">
    <property type="protein sequence ID" value="BBD77839.1"/>
    <property type="molecule type" value="Genomic_DNA"/>
</dbReference>